<dbReference type="GO" id="GO:0003924">
    <property type="term" value="F:GTPase activity"/>
    <property type="evidence" value="ECO:0007669"/>
    <property type="project" value="InterPro"/>
</dbReference>
<dbReference type="STRING" id="1401685.P857_680"/>
<dbReference type="GO" id="GO:0097216">
    <property type="term" value="F:guanosine tetraphosphate binding"/>
    <property type="evidence" value="ECO:0007669"/>
    <property type="project" value="UniProtKB-ARBA"/>
</dbReference>
<dbReference type="Pfam" id="PF00679">
    <property type="entry name" value="EFG_C"/>
    <property type="match status" value="1"/>
</dbReference>
<dbReference type="CDD" id="cd16262">
    <property type="entry name" value="EFG_III"/>
    <property type="match status" value="1"/>
</dbReference>
<dbReference type="NCBIfam" id="TIGR00231">
    <property type="entry name" value="small_GTP"/>
    <property type="match status" value="1"/>
</dbReference>
<dbReference type="Gene3D" id="3.30.230.10">
    <property type="match status" value="1"/>
</dbReference>
<dbReference type="InterPro" id="IPR035649">
    <property type="entry name" value="EFG_V"/>
</dbReference>
<dbReference type="AlphaFoldDB" id="W2UZB1"/>
<evidence type="ECO:0000259" key="10">
    <source>
        <dbReference type="PROSITE" id="PS51722"/>
    </source>
</evidence>
<dbReference type="Gene3D" id="2.40.30.10">
    <property type="entry name" value="Translation factors"/>
    <property type="match status" value="1"/>
</dbReference>
<evidence type="ECO:0000256" key="3">
    <source>
        <dbReference type="ARBA" id="ARBA00022490"/>
    </source>
</evidence>
<dbReference type="GO" id="GO:0003746">
    <property type="term" value="F:translation elongation factor activity"/>
    <property type="evidence" value="ECO:0007669"/>
    <property type="project" value="UniProtKB-UniRule"/>
</dbReference>
<evidence type="ECO:0000256" key="9">
    <source>
        <dbReference type="HAMAP-Rule" id="MF_00054"/>
    </source>
</evidence>
<name>W2UZB1_9RICK</name>
<feature type="domain" description="Tr-type G" evidence="10">
    <location>
        <begin position="14"/>
        <end position="294"/>
    </location>
</feature>
<evidence type="ECO:0000256" key="5">
    <source>
        <dbReference type="ARBA" id="ARBA00022768"/>
    </source>
</evidence>
<dbReference type="CDD" id="cd01886">
    <property type="entry name" value="EF-G"/>
    <property type="match status" value="1"/>
</dbReference>
<dbReference type="Pfam" id="PF22042">
    <property type="entry name" value="EF-G_D2"/>
    <property type="match status" value="1"/>
</dbReference>
<dbReference type="Gene3D" id="3.30.70.240">
    <property type="match status" value="1"/>
</dbReference>
<dbReference type="Gene3D" id="3.30.70.870">
    <property type="entry name" value="Elongation Factor G (Translational Gtpase), domain 3"/>
    <property type="match status" value="1"/>
</dbReference>
<keyword evidence="5 9" id="KW-0251">Elongation factor</keyword>
<dbReference type="HAMAP" id="MF_00054_B">
    <property type="entry name" value="EF_G_EF_2_B"/>
    <property type="match status" value="1"/>
</dbReference>
<feature type="binding site" evidence="9">
    <location>
        <begin position="23"/>
        <end position="30"/>
    </location>
    <ligand>
        <name>GTP</name>
        <dbReference type="ChEBI" id="CHEBI:37565"/>
    </ligand>
</feature>
<dbReference type="Pfam" id="PF00009">
    <property type="entry name" value="GTP_EFTU"/>
    <property type="match status" value="1"/>
</dbReference>
<evidence type="ECO:0000313" key="11">
    <source>
        <dbReference type="EMBL" id="ETO91190.1"/>
    </source>
</evidence>
<proteinExistence type="inferred from homology"/>
<comment type="similarity">
    <text evidence="1 9">Belongs to the TRAFAC class translation factor GTPase superfamily. Classic translation factor GTPase family. EF-G/EF-2 subfamily.</text>
</comment>
<feature type="binding site" evidence="9">
    <location>
        <begin position="146"/>
        <end position="149"/>
    </location>
    <ligand>
        <name>GTP</name>
        <dbReference type="ChEBI" id="CHEBI:37565"/>
    </ligand>
</feature>
<dbReference type="InterPro" id="IPR041095">
    <property type="entry name" value="EFG_II"/>
</dbReference>
<keyword evidence="3 9" id="KW-0963">Cytoplasm</keyword>
<sequence>MSAIGESVSDIEMKVIRNIGIMAHIDAGKTTTTERILHYTGVEDRIGEVHDGNAVMDWMPQERERGITITSAATTCFWSTALMGKVRINIIDTPGHVDFTVEVERSLRVLDGAVAVFDGVAGVEPQTETVWRQADKYNVPRICFVNKMDRMGVDFFRCVDMIGERLVAKALVINLPIGSEKDFVGVVDLIRMQAVVWKDEKMGAKYSYQDIPGDMLESAKRYREMMMDELSLIDEDIMNKYLEGEEVSEEILKSAIRAGVRDGSFYPVLCGSAFKNKGVQTLLDAIVDYLPSPVDMGDVNLVSQEDGFVLKPSSDGMLSALAFKVANDPFVGTLTYMRIYSGTLNSSSNLYNLTKGKKERVGRMVLMHSNSREDIKRIKAGNIVAVPGLKYTTTGDTLSDSKDADFLLESMDFPMGVIETALEPKTKVDQEKMSVALSRLSREDPSLQVKVDEETGQTIIKGMGELHLEIIVDRLLRDFQVEVNCGEPKVAYRETIKERVDVEYLHKKQTGGAGQYAEVKMIFEPYVLGEDDSSGYVFENKIVGGAVPKEYIPGVVKGIEYMKDTGVLAGYPVINFKVTLYDGSAHDVDSSSYAFEAAVKGCFRKILDKMILLEPIMNLEVMVPEDYLGDVVGDLNGARSGKIIDMRDERGMKVIQAEVPLSKMMGYSNPLRSMTQGRANFTMSFKAYEKVPDYESLEIIKRNS</sequence>
<dbReference type="InterPro" id="IPR005517">
    <property type="entry name" value="Transl_elong_EFG/EF2_IV"/>
</dbReference>
<dbReference type="CDD" id="cd01434">
    <property type="entry name" value="EFG_mtEFG1_IV"/>
    <property type="match status" value="1"/>
</dbReference>
<dbReference type="GO" id="GO:0032790">
    <property type="term" value="P:ribosome disassembly"/>
    <property type="evidence" value="ECO:0007669"/>
    <property type="project" value="TreeGrafter"/>
</dbReference>
<evidence type="ECO:0000256" key="7">
    <source>
        <dbReference type="ARBA" id="ARBA00023134"/>
    </source>
</evidence>
<dbReference type="CDD" id="cd04088">
    <property type="entry name" value="EFG_mtEFG_II"/>
    <property type="match status" value="1"/>
</dbReference>
<dbReference type="InterPro" id="IPR000640">
    <property type="entry name" value="EFG_V-like"/>
</dbReference>
<dbReference type="FunFam" id="3.30.70.870:FF:000001">
    <property type="entry name" value="Elongation factor G"/>
    <property type="match status" value="1"/>
</dbReference>
<dbReference type="PATRIC" id="fig|1401685.3.peg.815"/>
<dbReference type="InterPro" id="IPR004540">
    <property type="entry name" value="Transl_elong_EFG/EF2"/>
</dbReference>
<dbReference type="GO" id="GO:0005737">
    <property type="term" value="C:cytoplasm"/>
    <property type="evidence" value="ECO:0007669"/>
    <property type="project" value="UniProtKB-SubCell"/>
</dbReference>
<dbReference type="SUPFAM" id="SSF52540">
    <property type="entry name" value="P-loop containing nucleoside triphosphate hydrolases"/>
    <property type="match status" value="1"/>
</dbReference>
<dbReference type="InterPro" id="IPR047872">
    <property type="entry name" value="EFG_IV"/>
</dbReference>
<protein>
    <recommendedName>
        <fullName evidence="2 9">Elongation factor G</fullName>
        <shortName evidence="9">EF-G</shortName>
    </recommendedName>
</protein>
<gene>
    <name evidence="9 11" type="primary">fusA</name>
    <name evidence="11" type="ORF">P857_680</name>
</gene>
<keyword evidence="4 9" id="KW-0547">Nucleotide-binding</keyword>
<dbReference type="InterPro" id="IPR014721">
    <property type="entry name" value="Ribsml_uS5_D2-typ_fold_subgr"/>
</dbReference>
<comment type="caution">
    <text evidence="11">The sequence shown here is derived from an EMBL/GenBank/DDBJ whole genome shotgun (WGS) entry which is preliminary data.</text>
</comment>
<dbReference type="Gene3D" id="3.40.50.300">
    <property type="entry name" value="P-loop containing nucleotide triphosphate hydrolases"/>
    <property type="match status" value="1"/>
</dbReference>
<dbReference type="SUPFAM" id="SSF54211">
    <property type="entry name" value="Ribosomal protein S5 domain 2-like"/>
    <property type="match status" value="1"/>
</dbReference>
<dbReference type="InterPro" id="IPR027417">
    <property type="entry name" value="P-loop_NTPase"/>
</dbReference>
<dbReference type="PROSITE" id="PS51722">
    <property type="entry name" value="G_TR_2"/>
    <property type="match status" value="1"/>
</dbReference>
<evidence type="ECO:0000313" key="12">
    <source>
        <dbReference type="Proteomes" id="UP000018951"/>
    </source>
</evidence>
<dbReference type="InterPro" id="IPR009022">
    <property type="entry name" value="EFG_III"/>
</dbReference>
<dbReference type="PANTHER" id="PTHR43261">
    <property type="entry name" value="TRANSLATION ELONGATION FACTOR G-RELATED"/>
    <property type="match status" value="1"/>
</dbReference>
<organism evidence="11 12">
    <name type="scientific">Candidatus Xenolissoclinum pacificiensis L6</name>
    <dbReference type="NCBI Taxonomy" id="1401685"/>
    <lineage>
        <taxon>Bacteria</taxon>
        <taxon>Pseudomonadati</taxon>
        <taxon>Pseudomonadota</taxon>
        <taxon>Alphaproteobacteria</taxon>
        <taxon>Rickettsiales</taxon>
        <taxon>Anaplasmataceae</taxon>
        <taxon>Candidatus Xenolissoclinum</taxon>
    </lineage>
</organism>
<dbReference type="PROSITE" id="PS00301">
    <property type="entry name" value="G_TR_1"/>
    <property type="match status" value="1"/>
</dbReference>
<evidence type="ECO:0000256" key="2">
    <source>
        <dbReference type="ARBA" id="ARBA00017872"/>
    </source>
</evidence>
<dbReference type="SUPFAM" id="SSF54980">
    <property type="entry name" value="EF-G C-terminal domain-like"/>
    <property type="match status" value="2"/>
</dbReference>
<dbReference type="Pfam" id="PF14492">
    <property type="entry name" value="EFG_III"/>
    <property type="match status" value="1"/>
</dbReference>
<dbReference type="GO" id="GO:0005525">
    <property type="term" value="F:GTP binding"/>
    <property type="evidence" value="ECO:0007669"/>
    <property type="project" value="UniProtKB-UniRule"/>
</dbReference>
<comment type="subcellular location">
    <subcellularLocation>
        <location evidence="9">Cytoplasm</location>
    </subcellularLocation>
</comment>
<evidence type="ECO:0000256" key="4">
    <source>
        <dbReference type="ARBA" id="ARBA00022741"/>
    </source>
</evidence>
<dbReference type="Pfam" id="PF03764">
    <property type="entry name" value="EFG_IV"/>
    <property type="match status" value="1"/>
</dbReference>
<dbReference type="InterPro" id="IPR035647">
    <property type="entry name" value="EFG_III/V"/>
</dbReference>
<comment type="function">
    <text evidence="8 9">Catalyzes the GTP-dependent ribosomal translocation step during translation elongation. During this step, the ribosome changes from the pre-translocational (PRE) to the post-translocational (POST) state as the newly formed A-site-bound peptidyl-tRNA and P-site-bound deacylated tRNA move to the P and E sites, respectively. Catalyzes the coordinated movement of the two tRNA molecules, the mRNA and conformational changes in the ribosome.</text>
</comment>
<dbReference type="PANTHER" id="PTHR43261:SF1">
    <property type="entry name" value="RIBOSOME-RELEASING FACTOR 2, MITOCHONDRIAL"/>
    <property type="match status" value="1"/>
</dbReference>
<dbReference type="InterPro" id="IPR009000">
    <property type="entry name" value="Transl_B-barrel_sf"/>
</dbReference>
<dbReference type="CDD" id="cd03713">
    <property type="entry name" value="EFG_mtEFG_C"/>
    <property type="match status" value="1"/>
</dbReference>
<evidence type="ECO:0000256" key="1">
    <source>
        <dbReference type="ARBA" id="ARBA00005870"/>
    </source>
</evidence>
<dbReference type="SMART" id="SM00838">
    <property type="entry name" value="EFG_C"/>
    <property type="match status" value="1"/>
</dbReference>
<dbReference type="FunFam" id="2.40.30.10:FF:000006">
    <property type="entry name" value="Elongation factor G"/>
    <property type="match status" value="1"/>
</dbReference>
<reference evidence="11 12" key="1">
    <citation type="journal article" date="2013" name="PLoS ONE">
        <title>Bacterial endosymbiosis in a chordate host: long-term co-evolution and conservation of secondary metabolism.</title>
        <authorList>
            <person name="Kwan J.C."/>
            <person name="Schmidt E.W."/>
        </authorList>
    </citation>
    <scope>NUCLEOTIDE SEQUENCE [LARGE SCALE GENOMIC DNA]</scope>
    <source>
        <strain evidence="12">L6</strain>
    </source>
</reference>
<evidence type="ECO:0000256" key="6">
    <source>
        <dbReference type="ARBA" id="ARBA00022917"/>
    </source>
</evidence>
<dbReference type="InterPro" id="IPR031157">
    <property type="entry name" value="G_TR_CS"/>
</dbReference>
<keyword evidence="7 9" id="KW-0342">GTP-binding</keyword>
<dbReference type="FunFam" id="3.30.230.10:FF:000003">
    <property type="entry name" value="Elongation factor G"/>
    <property type="match status" value="1"/>
</dbReference>
<dbReference type="NCBIfam" id="NF009381">
    <property type="entry name" value="PRK12740.1-5"/>
    <property type="match status" value="1"/>
</dbReference>
<dbReference type="FunFam" id="3.40.50.300:FF:000029">
    <property type="entry name" value="Elongation factor G"/>
    <property type="match status" value="1"/>
</dbReference>
<keyword evidence="12" id="KW-1185">Reference proteome</keyword>
<feature type="binding site" evidence="9">
    <location>
        <begin position="92"/>
        <end position="96"/>
    </location>
    <ligand>
        <name>GTP</name>
        <dbReference type="ChEBI" id="CHEBI:37565"/>
    </ligand>
</feature>
<dbReference type="InterPro" id="IPR005225">
    <property type="entry name" value="Small_GTP-bd"/>
</dbReference>
<dbReference type="PRINTS" id="PR00315">
    <property type="entry name" value="ELONGATNFCT"/>
</dbReference>
<dbReference type="InterPro" id="IPR020568">
    <property type="entry name" value="Ribosomal_Su5_D2-typ_SF"/>
</dbReference>
<evidence type="ECO:0000256" key="8">
    <source>
        <dbReference type="ARBA" id="ARBA00024731"/>
    </source>
</evidence>
<dbReference type="InterPro" id="IPR000795">
    <property type="entry name" value="T_Tr_GTP-bd_dom"/>
</dbReference>
<dbReference type="NCBIfam" id="TIGR00484">
    <property type="entry name" value="EF-G"/>
    <property type="match status" value="1"/>
</dbReference>
<dbReference type="SUPFAM" id="SSF50447">
    <property type="entry name" value="Translation proteins"/>
    <property type="match status" value="1"/>
</dbReference>
<keyword evidence="6 9" id="KW-0648">Protein biosynthesis</keyword>
<dbReference type="InterPro" id="IPR053905">
    <property type="entry name" value="EF-G-like_DII"/>
</dbReference>
<dbReference type="SMART" id="SM00889">
    <property type="entry name" value="EFG_IV"/>
    <property type="match status" value="1"/>
</dbReference>
<dbReference type="FunFam" id="3.30.70.240:FF:000001">
    <property type="entry name" value="Elongation factor G"/>
    <property type="match status" value="1"/>
</dbReference>
<dbReference type="EMBL" id="AXCJ01000008">
    <property type="protein sequence ID" value="ETO91190.1"/>
    <property type="molecule type" value="Genomic_DNA"/>
</dbReference>
<accession>W2UZB1</accession>
<dbReference type="Proteomes" id="UP000018951">
    <property type="component" value="Unassembled WGS sequence"/>
</dbReference>